<proteinExistence type="predicted"/>
<evidence type="ECO:0000313" key="2">
    <source>
        <dbReference type="EMBL" id="KAG0142239.1"/>
    </source>
</evidence>
<keyword evidence="3" id="KW-1185">Reference proteome</keyword>
<dbReference type="EMBL" id="MU167355">
    <property type="protein sequence ID" value="KAG0142239.1"/>
    <property type="molecule type" value="Genomic_DNA"/>
</dbReference>
<accession>A0A9P6T870</accession>
<evidence type="ECO:0000313" key="3">
    <source>
        <dbReference type="Proteomes" id="UP000886653"/>
    </source>
</evidence>
<keyword evidence="1" id="KW-0812">Transmembrane</keyword>
<name>A0A9P6T870_9BASI</name>
<dbReference type="AlphaFoldDB" id="A0A9P6T870"/>
<dbReference type="Proteomes" id="UP000886653">
    <property type="component" value="Unassembled WGS sequence"/>
</dbReference>
<organism evidence="2 3">
    <name type="scientific">Cronartium quercuum f. sp. fusiforme G11</name>
    <dbReference type="NCBI Taxonomy" id="708437"/>
    <lineage>
        <taxon>Eukaryota</taxon>
        <taxon>Fungi</taxon>
        <taxon>Dikarya</taxon>
        <taxon>Basidiomycota</taxon>
        <taxon>Pucciniomycotina</taxon>
        <taxon>Pucciniomycetes</taxon>
        <taxon>Pucciniales</taxon>
        <taxon>Coleosporiaceae</taxon>
        <taxon>Cronartium</taxon>
    </lineage>
</organism>
<comment type="caution">
    <text evidence="2">The sequence shown here is derived from an EMBL/GenBank/DDBJ whole genome shotgun (WGS) entry which is preliminary data.</text>
</comment>
<sequence>MDSEEQKLIELIVNLPRNRNPYWTSAAYLQKAIESPKLEPWTRNVLILMIFGYMMYASAFPKL</sequence>
<protein>
    <submittedName>
        <fullName evidence="2">Uncharacterized protein</fullName>
    </submittedName>
</protein>
<gene>
    <name evidence="2" type="ORF">CROQUDRAFT_97763</name>
</gene>
<evidence type="ECO:0000256" key="1">
    <source>
        <dbReference type="SAM" id="Phobius"/>
    </source>
</evidence>
<reference evidence="2" key="1">
    <citation type="submission" date="2013-11" db="EMBL/GenBank/DDBJ databases">
        <title>Genome sequence of the fusiform rust pathogen reveals effectors for host alternation and coevolution with pine.</title>
        <authorList>
            <consortium name="DOE Joint Genome Institute"/>
            <person name="Smith K."/>
            <person name="Pendleton A."/>
            <person name="Kubisiak T."/>
            <person name="Anderson C."/>
            <person name="Salamov A."/>
            <person name="Aerts A."/>
            <person name="Riley R."/>
            <person name="Clum A."/>
            <person name="Lindquist E."/>
            <person name="Ence D."/>
            <person name="Campbell M."/>
            <person name="Kronenberg Z."/>
            <person name="Feau N."/>
            <person name="Dhillon B."/>
            <person name="Hamelin R."/>
            <person name="Burleigh J."/>
            <person name="Smith J."/>
            <person name="Yandell M."/>
            <person name="Nelson C."/>
            <person name="Grigoriev I."/>
            <person name="Davis J."/>
        </authorList>
    </citation>
    <scope>NUCLEOTIDE SEQUENCE</scope>
    <source>
        <strain evidence="2">G11</strain>
    </source>
</reference>
<feature type="transmembrane region" description="Helical" evidence="1">
    <location>
        <begin position="41"/>
        <end position="60"/>
    </location>
</feature>
<keyword evidence="1" id="KW-1133">Transmembrane helix</keyword>
<keyword evidence="1" id="KW-0472">Membrane</keyword>